<dbReference type="PANTHER" id="PTHR30572">
    <property type="entry name" value="MEMBRANE COMPONENT OF TRANSPORTER-RELATED"/>
    <property type="match status" value="1"/>
</dbReference>
<comment type="subcellular location">
    <subcellularLocation>
        <location evidence="1">Cell membrane</location>
        <topology evidence="1">Multi-pass membrane protein</topology>
    </subcellularLocation>
</comment>
<sequence>MKSYLGLIPISERVHKRQSRMTRICIILAVFLVTSIFSMVEMWTKGEVESMRTSHGDWHIAVMYVSDDVIGTIRGDERIRSFALYEELNGDSDREFNKDPNKGYYIDGTDVELRSAEKSYFSDIMKYSLDGSFPEGDHEVALSSDARDILGKEIGDKIIITTPNGESEYTISGFYGDDSFYNKMIEGFCVYFDLDTFNSFCALSDASPVSKYFIRFEEEKGLKKTISEFKNDYGLSDKLVEENSGLLGFMGASSSKSMNAFYPLAGICFVIILISGVFMISSCMNSNVAQRTRFYGIMRCIGASRSQIIHFVRLQALNWCKTAVPIGLMLGTLTSWILCAILKFQIKGEWVNMPLFTISKSGLISGAVVGIITVYIAAYFPARVAARISPIAAVSGNSQAPTVNEHVSKVGFFKVETILGIHHAVSLKKNLILMTGSFALVITLFFVFAACLDIMNKLIPTQSSFTPDIVIASPDFSDILDRSVEDEIAGLTGVDRTFALMMSVSTKANVNGKDTTIDLYSYEDNMFKRSEKSIISGNLSKVYGDSDKALLIYNQDSHLNVGDKIRIGDEEIEVACVASEGIGSISGTYTVVLSEENYMRITGDDKYAMLGAVCNKNLSEEEFSKIQNLAGENEFRDNREENGELYTSYWVFRIAIYGFLAIVSMITVLNITNSISMGVSSRVKQYGVMRAIGMGKWQVTRMIAAEALSYAVVGIVCGSILGLYLHYTIYEKVLITHFGGSWNIPYTSIIIIIVLVLASCVIAIYSPSKRMSNMEITETMQTL</sequence>
<feature type="transmembrane region" description="Helical" evidence="7">
    <location>
        <begin position="431"/>
        <end position="455"/>
    </location>
</feature>
<feature type="transmembrane region" description="Helical" evidence="7">
    <location>
        <begin position="323"/>
        <end position="346"/>
    </location>
</feature>
<proteinExistence type="inferred from homology"/>
<keyword evidence="3 7" id="KW-0812">Transmembrane</keyword>
<comment type="similarity">
    <text evidence="6">Belongs to the ABC-4 integral membrane protein family.</text>
</comment>
<feature type="transmembrane region" description="Helical" evidence="7">
    <location>
        <begin position="744"/>
        <end position="765"/>
    </location>
</feature>
<evidence type="ECO:0000256" key="5">
    <source>
        <dbReference type="ARBA" id="ARBA00023136"/>
    </source>
</evidence>
<feature type="transmembrane region" description="Helical" evidence="7">
    <location>
        <begin position="650"/>
        <end position="672"/>
    </location>
</feature>
<evidence type="ECO:0000259" key="8">
    <source>
        <dbReference type="Pfam" id="PF02687"/>
    </source>
</evidence>
<dbReference type="Proteomes" id="UP000182584">
    <property type="component" value="Unassembled WGS sequence"/>
</dbReference>
<evidence type="ECO:0000256" key="3">
    <source>
        <dbReference type="ARBA" id="ARBA00022692"/>
    </source>
</evidence>
<gene>
    <name evidence="9" type="ORF">SAMN04487884_10264</name>
</gene>
<keyword evidence="5 7" id="KW-0472">Membrane</keyword>
<reference evidence="9 10" key="1">
    <citation type="submission" date="2016-10" db="EMBL/GenBank/DDBJ databases">
        <authorList>
            <person name="de Groot N.N."/>
        </authorList>
    </citation>
    <scope>NUCLEOTIDE SEQUENCE [LARGE SCALE GENOMIC DNA]</scope>
    <source>
        <strain evidence="9 10">AR40</strain>
    </source>
</reference>
<dbReference type="EMBL" id="FOGJ01000002">
    <property type="protein sequence ID" value="SER10538.1"/>
    <property type="molecule type" value="Genomic_DNA"/>
</dbReference>
<evidence type="ECO:0000313" key="10">
    <source>
        <dbReference type="Proteomes" id="UP000182584"/>
    </source>
</evidence>
<organism evidence="9 10">
    <name type="scientific">Butyrivibrio fibrisolvens</name>
    <dbReference type="NCBI Taxonomy" id="831"/>
    <lineage>
        <taxon>Bacteria</taxon>
        <taxon>Bacillati</taxon>
        <taxon>Bacillota</taxon>
        <taxon>Clostridia</taxon>
        <taxon>Lachnospirales</taxon>
        <taxon>Lachnospiraceae</taxon>
        <taxon>Butyrivibrio</taxon>
    </lineage>
</organism>
<dbReference type="GO" id="GO:0022857">
    <property type="term" value="F:transmembrane transporter activity"/>
    <property type="evidence" value="ECO:0007669"/>
    <property type="project" value="TreeGrafter"/>
</dbReference>
<dbReference type="OrthoDB" id="9793166at2"/>
<dbReference type="PANTHER" id="PTHR30572:SF4">
    <property type="entry name" value="ABC TRANSPORTER PERMEASE YTRF"/>
    <property type="match status" value="1"/>
</dbReference>
<dbReference type="Pfam" id="PF02687">
    <property type="entry name" value="FtsX"/>
    <property type="match status" value="2"/>
</dbReference>
<accession>A0A1H9LGP9</accession>
<feature type="transmembrane region" description="Helical" evidence="7">
    <location>
        <begin position="703"/>
        <end position="724"/>
    </location>
</feature>
<name>A0A1H9LGP9_BUTFI</name>
<keyword evidence="2" id="KW-1003">Cell membrane</keyword>
<evidence type="ECO:0000256" key="2">
    <source>
        <dbReference type="ARBA" id="ARBA00022475"/>
    </source>
</evidence>
<evidence type="ECO:0000256" key="6">
    <source>
        <dbReference type="ARBA" id="ARBA00038076"/>
    </source>
</evidence>
<dbReference type="InterPro" id="IPR003838">
    <property type="entry name" value="ABC3_permease_C"/>
</dbReference>
<feature type="domain" description="ABC3 transporter permease C-terminal" evidence="8">
    <location>
        <begin position="268"/>
        <end position="390"/>
    </location>
</feature>
<feature type="transmembrane region" description="Helical" evidence="7">
    <location>
        <begin position="21"/>
        <end position="43"/>
    </location>
</feature>
<feature type="transmembrane region" description="Helical" evidence="7">
    <location>
        <begin position="260"/>
        <end position="281"/>
    </location>
</feature>
<evidence type="ECO:0000256" key="7">
    <source>
        <dbReference type="SAM" id="Phobius"/>
    </source>
</evidence>
<feature type="domain" description="ABC3 transporter permease C-terminal" evidence="8">
    <location>
        <begin position="659"/>
        <end position="776"/>
    </location>
</feature>
<evidence type="ECO:0000256" key="1">
    <source>
        <dbReference type="ARBA" id="ARBA00004651"/>
    </source>
</evidence>
<dbReference type="InterPro" id="IPR050250">
    <property type="entry name" value="Macrolide_Exporter_MacB"/>
</dbReference>
<evidence type="ECO:0000256" key="4">
    <source>
        <dbReference type="ARBA" id="ARBA00022989"/>
    </source>
</evidence>
<dbReference type="RefSeq" id="WP_074753930.1">
    <property type="nucleotide sequence ID" value="NZ_FOGJ01000002.1"/>
</dbReference>
<feature type="transmembrane region" description="Helical" evidence="7">
    <location>
        <begin position="358"/>
        <end position="380"/>
    </location>
</feature>
<protein>
    <submittedName>
        <fullName evidence="9">Putative ABC transport system permease protein</fullName>
    </submittedName>
</protein>
<dbReference type="GO" id="GO:0005886">
    <property type="term" value="C:plasma membrane"/>
    <property type="evidence" value="ECO:0007669"/>
    <property type="project" value="UniProtKB-SubCell"/>
</dbReference>
<keyword evidence="4 7" id="KW-1133">Transmembrane helix</keyword>
<evidence type="ECO:0000313" key="9">
    <source>
        <dbReference type="EMBL" id="SER10538.1"/>
    </source>
</evidence>
<dbReference type="AlphaFoldDB" id="A0A1H9LGP9"/>